<evidence type="ECO:0000313" key="2">
    <source>
        <dbReference type="Proteomes" id="UP000053859"/>
    </source>
</evidence>
<protein>
    <submittedName>
        <fullName evidence="1">Penicillin acylase</fullName>
    </submittedName>
</protein>
<evidence type="ECO:0000313" key="1">
    <source>
        <dbReference type="EMBL" id="GAP51045.1"/>
    </source>
</evidence>
<dbReference type="PATRIC" id="fig|146537.3.peg.6214"/>
<gene>
    <name evidence="1" type="ORF">SAZU_5905</name>
</gene>
<dbReference type="EMBL" id="DF968359">
    <property type="protein sequence ID" value="GAP51045.1"/>
    <property type="molecule type" value="Genomic_DNA"/>
</dbReference>
<sequence>MHKDIRAVLGEQVRGPLAREYCGGGDLGACRDTLVSTLKEAAGKTAAQVYPGDDVCSAGDQWCADSINHRTLGGIKHGKISWQNRPTYQQVVEFTSHR</sequence>
<organism evidence="1 2">
    <name type="scientific">Streptomyces azureus</name>
    <dbReference type="NCBI Taxonomy" id="146537"/>
    <lineage>
        <taxon>Bacteria</taxon>
        <taxon>Bacillati</taxon>
        <taxon>Actinomycetota</taxon>
        <taxon>Actinomycetes</taxon>
        <taxon>Kitasatosporales</taxon>
        <taxon>Streptomycetaceae</taxon>
        <taxon>Streptomyces</taxon>
    </lineage>
</organism>
<dbReference type="Proteomes" id="UP000053859">
    <property type="component" value="Unassembled WGS sequence"/>
</dbReference>
<accession>A0A0K8PSY1</accession>
<dbReference type="AlphaFoldDB" id="A0A0K8PSY1"/>
<name>A0A0K8PSY1_STRAJ</name>
<reference evidence="1" key="1">
    <citation type="journal article" date="2015" name="Genome Announc.">
        <title>Draft Genome Sequence of Thiostrepton-Producing Streptomyces azureus ATCC 14921.</title>
        <authorList>
            <person name="Sakihara K."/>
            <person name="Maeda J."/>
            <person name="Tashiro K."/>
            <person name="Fujino Y."/>
            <person name="Kuhara S."/>
            <person name="Ohshima T."/>
            <person name="Ogata S."/>
            <person name="Doi K."/>
        </authorList>
    </citation>
    <scope>NUCLEOTIDE SEQUENCE [LARGE SCALE GENOMIC DNA]</scope>
    <source>
        <strain evidence="1">ATCC14921</strain>
    </source>
</reference>
<keyword evidence="2" id="KW-1185">Reference proteome</keyword>
<proteinExistence type="predicted"/>